<evidence type="ECO:0000256" key="1">
    <source>
        <dbReference type="SAM" id="Phobius"/>
    </source>
</evidence>
<dbReference type="InterPro" id="IPR021359">
    <property type="entry name" value="DUF2812"/>
</dbReference>
<evidence type="ECO:0000313" key="2">
    <source>
        <dbReference type="EMBL" id="MBC5731836.1"/>
    </source>
</evidence>
<feature type="transmembrane region" description="Helical" evidence="1">
    <location>
        <begin position="129"/>
        <end position="150"/>
    </location>
</feature>
<keyword evidence="1" id="KW-1133">Transmembrane helix</keyword>
<feature type="transmembrane region" description="Helical" evidence="1">
    <location>
        <begin position="162"/>
        <end position="182"/>
    </location>
</feature>
<gene>
    <name evidence="2" type="ORF">H8S34_13510</name>
</gene>
<evidence type="ECO:0000313" key="3">
    <source>
        <dbReference type="Proteomes" id="UP000660021"/>
    </source>
</evidence>
<proteinExistence type="predicted"/>
<dbReference type="RefSeq" id="WP_186964270.1">
    <property type="nucleotide sequence ID" value="NZ_JACOPR010000010.1"/>
</dbReference>
<reference evidence="2 3" key="1">
    <citation type="submission" date="2020-08" db="EMBL/GenBank/DDBJ databases">
        <title>Genome public.</title>
        <authorList>
            <person name="Liu C."/>
            <person name="Sun Q."/>
        </authorList>
    </citation>
    <scope>NUCLEOTIDE SEQUENCE [LARGE SCALE GENOMIC DNA]</scope>
    <source>
        <strain evidence="2 3">New-38</strain>
    </source>
</reference>
<name>A0ABR7HWF2_9FIRM</name>
<protein>
    <submittedName>
        <fullName evidence="2">DUF2812 domain-containing protein</fullName>
    </submittedName>
</protein>
<feature type="transmembrane region" description="Helical" evidence="1">
    <location>
        <begin position="216"/>
        <end position="236"/>
    </location>
</feature>
<keyword evidence="3" id="KW-1185">Reference proteome</keyword>
<comment type="caution">
    <text evidence="2">The sequence shown here is derived from an EMBL/GenBank/DDBJ whole genome shotgun (WGS) entry which is preliminary data.</text>
</comment>
<dbReference type="Proteomes" id="UP000660021">
    <property type="component" value="Unassembled WGS sequence"/>
</dbReference>
<organism evidence="2 3">
    <name type="scientific">Pseudoflavonifractor hominis</name>
    <dbReference type="NCBI Taxonomy" id="2763059"/>
    <lineage>
        <taxon>Bacteria</taxon>
        <taxon>Bacillati</taxon>
        <taxon>Bacillota</taxon>
        <taxon>Clostridia</taxon>
        <taxon>Eubacteriales</taxon>
        <taxon>Oscillospiraceae</taxon>
        <taxon>Pseudoflavonifractor</taxon>
    </lineage>
</organism>
<dbReference type="Pfam" id="PF11193">
    <property type="entry name" value="DUF2812"/>
    <property type="match status" value="1"/>
</dbReference>
<keyword evidence="1" id="KW-0812">Transmembrane</keyword>
<accession>A0ABR7HWF2</accession>
<dbReference type="EMBL" id="JACOPR010000010">
    <property type="protein sequence ID" value="MBC5731836.1"/>
    <property type="molecule type" value="Genomic_DNA"/>
</dbReference>
<keyword evidence="1" id="KW-0472">Membrane</keyword>
<sequence length="415" mass="47514">MGLSSSRRPRLVPRLNYVDPWDIPAMESWLVQMAAQGLYFVRCSKGLLWFRRDTPGVVRYRLDAISPLSPTPDLETFQQAREMGWLYVGKLGQFSLYRCDDPDAPELHTDPLTQSMTLELLEQSIRRNVSLCTPLFLLGIGMILAGFLGGRPPVLQLVESSAAFSMLVSLLLDLIVLAWLLLQCRRFCRLRRSLREGNPMEHRTGRFRGQVARSRFLILFALLFAVLSAGISVRSISGRERWNITPEQPSPLSFHLTHIETDPAFTYRHLYLSDRDMENHVQAAWSLFAPAQYEIEEGGEVPGRNWPDNSGTYSPSFRLSYYRLTLPFLAEPLLRALIQEEYDDWYAYELEHEPGRYQFLRVDQPGLDETALVYDAVEDTWEMLFARRGAQVVVLRYYGLEDLSAALPALAQALA</sequence>